<evidence type="ECO:0000256" key="1">
    <source>
        <dbReference type="ARBA" id="ARBA00023125"/>
    </source>
</evidence>
<dbReference type="PROSITE" id="PS51197">
    <property type="entry name" value="HTH_RRF2_2"/>
    <property type="match status" value="1"/>
</dbReference>
<dbReference type="RefSeq" id="WP_101522544.1">
    <property type="nucleotide sequence ID" value="NZ_PKLZ01000014.1"/>
</dbReference>
<dbReference type="GO" id="GO:0003700">
    <property type="term" value="F:DNA-binding transcription factor activity"/>
    <property type="evidence" value="ECO:0007669"/>
    <property type="project" value="InterPro"/>
</dbReference>
<dbReference type="Proteomes" id="UP000234845">
    <property type="component" value="Unassembled WGS sequence"/>
</dbReference>
<dbReference type="InterPro" id="IPR000944">
    <property type="entry name" value="Tscrpt_reg_Rrf2"/>
</dbReference>
<dbReference type="Gene3D" id="1.10.10.10">
    <property type="entry name" value="Winged helix-like DNA-binding domain superfamily/Winged helix DNA-binding domain"/>
    <property type="match status" value="1"/>
</dbReference>
<protein>
    <submittedName>
        <fullName evidence="2">Fe-S cluster assembly transcriptional regulator IscR</fullName>
    </submittedName>
</protein>
<keyword evidence="1" id="KW-0238">DNA-binding</keyword>
<dbReference type="GO" id="GO:0003690">
    <property type="term" value="F:double-stranded DNA binding"/>
    <property type="evidence" value="ECO:0007669"/>
    <property type="project" value="InterPro"/>
</dbReference>
<sequence length="159" mass="17615">MRLTTKGRYAVTAMLDLALHDGGRPVSLAEISSRQDISLSYLEQLFARLRRNELVTSVRGPGGGYRLGRTQETIFVAQIIDAVDEAVDATGCGGKADCQQGEVCLTHHLWQDLSDQVHGFLSQISLATLVQRQEVRSVSYRQESRRPAFEGDLVALREL</sequence>
<name>A0A2N5XYY0_9GAMM</name>
<evidence type="ECO:0000313" key="2">
    <source>
        <dbReference type="EMBL" id="PLW81343.1"/>
    </source>
</evidence>
<gene>
    <name evidence="2" type="primary">iscR</name>
    <name evidence="2" type="ORF">CWI75_16040</name>
</gene>
<dbReference type="NCBIfam" id="TIGR02010">
    <property type="entry name" value="IscR"/>
    <property type="match status" value="1"/>
</dbReference>
<dbReference type="AlphaFoldDB" id="A0A2N5XYY0"/>
<dbReference type="InterPro" id="IPR036388">
    <property type="entry name" value="WH-like_DNA-bd_sf"/>
</dbReference>
<dbReference type="OrthoDB" id="9808360at2"/>
<dbReference type="InterPro" id="IPR036390">
    <property type="entry name" value="WH_DNA-bd_sf"/>
</dbReference>
<dbReference type="Pfam" id="PF02082">
    <property type="entry name" value="Rrf2"/>
    <property type="match status" value="1"/>
</dbReference>
<dbReference type="PANTHER" id="PTHR33221">
    <property type="entry name" value="WINGED HELIX-TURN-HELIX TRANSCRIPTIONAL REGULATOR, RRF2 FAMILY"/>
    <property type="match status" value="1"/>
</dbReference>
<dbReference type="PANTHER" id="PTHR33221:SF5">
    <property type="entry name" value="HTH-TYPE TRANSCRIPTIONAL REGULATOR ISCR"/>
    <property type="match status" value="1"/>
</dbReference>
<dbReference type="NCBIfam" id="TIGR00738">
    <property type="entry name" value="rrf2_super"/>
    <property type="match status" value="1"/>
</dbReference>
<dbReference type="EMBL" id="PKLZ01000014">
    <property type="protein sequence ID" value="PLW81343.1"/>
    <property type="molecule type" value="Genomic_DNA"/>
</dbReference>
<evidence type="ECO:0000313" key="3">
    <source>
        <dbReference type="Proteomes" id="UP000234845"/>
    </source>
</evidence>
<accession>A0A2N5XYY0</accession>
<reference evidence="3" key="1">
    <citation type="submission" date="2017-11" db="EMBL/GenBank/DDBJ databases">
        <title>The draft genome sequence of Chromatocurvus sp. F02.</title>
        <authorList>
            <person name="Du Z.-J."/>
            <person name="Chang Y.-Q."/>
        </authorList>
    </citation>
    <scope>NUCLEOTIDE SEQUENCE [LARGE SCALE GENOMIC DNA]</scope>
    <source>
        <strain evidence="3">F02</strain>
    </source>
</reference>
<comment type="caution">
    <text evidence="2">The sequence shown here is derived from an EMBL/GenBank/DDBJ whole genome shotgun (WGS) entry which is preliminary data.</text>
</comment>
<proteinExistence type="predicted"/>
<keyword evidence="3" id="KW-1185">Reference proteome</keyword>
<organism evidence="2 3">
    <name type="scientific">Kineobactrum sediminis</name>
    <dbReference type="NCBI Taxonomy" id="1905677"/>
    <lineage>
        <taxon>Bacteria</taxon>
        <taxon>Pseudomonadati</taxon>
        <taxon>Pseudomonadota</taxon>
        <taxon>Gammaproteobacteria</taxon>
        <taxon>Cellvibrionales</taxon>
        <taxon>Halieaceae</taxon>
        <taxon>Kineobactrum</taxon>
    </lineage>
</organism>
<dbReference type="SUPFAM" id="SSF46785">
    <property type="entry name" value="Winged helix' DNA-binding domain"/>
    <property type="match status" value="1"/>
</dbReference>
<dbReference type="GO" id="GO:0005829">
    <property type="term" value="C:cytosol"/>
    <property type="evidence" value="ECO:0007669"/>
    <property type="project" value="TreeGrafter"/>
</dbReference>
<dbReference type="InterPro" id="IPR010242">
    <property type="entry name" value="TF_HTH_IscR"/>
</dbReference>
<dbReference type="FunFam" id="1.10.10.10:FF:000026">
    <property type="entry name" value="HTH-type transcriptional regulator IscR"/>
    <property type="match status" value="1"/>
</dbReference>